<feature type="non-terminal residue" evidence="2">
    <location>
        <position position="1"/>
    </location>
</feature>
<dbReference type="Proteomes" id="UP000186922">
    <property type="component" value="Unassembled WGS sequence"/>
</dbReference>
<name>A0A1D1VLK2_RAMVA</name>
<feature type="signal peptide" evidence="1">
    <location>
        <begin position="1"/>
        <end position="17"/>
    </location>
</feature>
<organism evidence="2 3">
    <name type="scientific">Ramazzottius varieornatus</name>
    <name type="common">Water bear</name>
    <name type="synonym">Tardigrade</name>
    <dbReference type="NCBI Taxonomy" id="947166"/>
    <lineage>
        <taxon>Eukaryota</taxon>
        <taxon>Metazoa</taxon>
        <taxon>Ecdysozoa</taxon>
        <taxon>Tardigrada</taxon>
        <taxon>Eutardigrada</taxon>
        <taxon>Parachela</taxon>
        <taxon>Hypsibioidea</taxon>
        <taxon>Ramazzottiidae</taxon>
        <taxon>Ramazzottius</taxon>
    </lineage>
</organism>
<reference evidence="2 3" key="1">
    <citation type="journal article" date="2016" name="Nat. Commun.">
        <title>Extremotolerant tardigrade genome and improved radiotolerance of human cultured cells by tardigrade-unique protein.</title>
        <authorList>
            <person name="Hashimoto T."/>
            <person name="Horikawa D.D."/>
            <person name="Saito Y."/>
            <person name="Kuwahara H."/>
            <person name="Kozuka-Hata H."/>
            <person name="Shin-I T."/>
            <person name="Minakuchi Y."/>
            <person name="Ohishi K."/>
            <person name="Motoyama A."/>
            <person name="Aizu T."/>
            <person name="Enomoto A."/>
            <person name="Kondo K."/>
            <person name="Tanaka S."/>
            <person name="Hara Y."/>
            <person name="Koshikawa S."/>
            <person name="Sagara H."/>
            <person name="Miura T."/>
            <person name="Yokobori S."/>
            <person name="Miyagawa K."/>
            <person name="Suzuki Y."/>
            <person name="Kubo T."/>
            <person name="Oyama M."/>
            <person name="Kohara Y."/>
            <person name="Fujiyama A."/>
            <person name="Arakawa K."/>
            <person name="Katayama T."/>
            <person name="Toyoda A."/>
            <person name="Kunieda T."/>
        </authorList>
    </citation>
    <scope>NUCLEOTIDE SEQUENCE [LARGE SCALE GENOMIC DNA]</scope>
    <source>
        <strain evidence="2 3">YOKOZUNA-1</strain>
    </source>
</reference>
<evidence type="ECO:0000256" key="1">
    <source>
        <dbReference type="SAM" id="SignalP"/>
    </source>
</evidence>
<evidence type="ECO:0000313" key="3">
    <source>
        <dbReference type="Proteomes" id="UP000186922"/>
    </source>
</evidence>
<comment type="caution">
    <text evidence="2">The sequence shown here is derived from an EMBL/GenBank/DDBJ whole genome shotgun (WGS) entry which is preliminary data.</text>
</comment>
<keyword evidence="1" id="KW-0732">Signal</keyword>
<sequence>LRRLLPTLCKLIYRTLAVLTLAELRSIVELSLDRTRTSNINFPKFTHLFRSGFSVLNGFCMKDMMQPLGSSSQQ</sequence>
<feature type="chain" id="PRO_5008898595" evidence="1">
    <location>
        <begin position="18"/>
        <end position="74"/>
    </location>
</feature>
<accession>A0A1D1VLK2</accession>
<protein>
    <submittedName>
        <fullName evidence="2">Uncharacterized protein</fullName>
    </submittedName>
</protein>
<evidence type="ECO:0000313" key="2">
    <source>
        <dbReference type="EMBL" id="GAV01013.1"/>
    </source>
</evidence>
<dbReference type="AlphaFoldDB" id="A0A1D1VLK2"/>
<proteinExistence type="predicted"/>
<gene>
    <name evidence="2" type="primary">RvY_11791-1</name>
    <name evidence="2" type="synonym">RvY_11791.1</name>
    <name evidence="2" type="ORF">RvY_11791</name>
</gene>
<keyword evidence="3" id="KW-1185">Reference proteome</keyword>
<dbReference type="EMBL" id="BDGG01000006">
    <property type="protein sequence ID" value="GAV01013.1"/>
    <property type="molecule type" value="Genomic_DNA"/>
</dbReference>